<dbReference type="EMBL" id="JWZT01005346">
    <property type="protein sequence ID" value="KII61300.1"/>
    <property type="molecule type" value="Genomic_DNA"/>
</dbReference>
<organism evidence="1 2">
    <name type="scientific">Thelohanellus kitauei</name>
    <name type="common">Myxosporean</name>
    <dbReference type="NCBI Taxonomy" id="669202"/>
    <lineage>
        <taxon>Eukaryota</taxon>
        <taxon>Metazoa</taxon>
        <taxon>Cnidaria</taxon>
        <taxon>Myxozoa</taxon>
        <taxon>Myxosporea</taxon>
        <taxon>Bivalvulida</taxon>
        <taxon>Platysporina</taxon>
        <taxon>Myxobolidae</taxon>
        <taxon>Thelohanellus</taxon>
    </lineage>
</organism>
<comment type="caution">
    <text evidence="1">The sequence shown here is derived from an EMBL/GenBank/DDBJ whole genome shotgun (WGS) entry which is preliminary data.</text>
</comment>
<evidence type="ECO:0000313" key="1">
    <source>
        <dbReference type="EMBL" id="KII61300.1"/>
    </source>
</evidence>
<name>A0A0C2M2J6_THEKT</name>
<sequence length="141" mass="15430">MLLASWFEAPPPELPVFACQLSTTPKYLGLLFLKSMKGFPIKSKIYVYTAALDLCLEDIEDLGGHLSAYEVSRRVSKYPECKQAIKIRKDRCDLIPLVQASGLFPLAVLRATAAKSLLPGYRSSTGLSEAGLGFFATDIQA</sequence>
<protein>
    <submittedName>
        <fullName evidence="1">Uncharacterized protein</fullName>
    </submittedName>
</protein>
<dbReference type="AlphaFoldDB" id="A0A0C2M2J6"/>
<evidence type="ECO:0000313" key="2">
    <source>
        <dbReference type="Proteomes" id="UP000031668"/>
    </source>
</evidence>
<accession>A0A0C2M2J6</accession>
<proteinExistence type="predicted"/>
<dbReference type="Proteomes" id="UP000031668">
    <property type="component" value="Unassembled WGS sequence"/>
</dbReference>
<keyword evidence="2" id="KW-1185">Reference proteome</keyword>
<gene>
    <name evidence="1" type="ORF">RF11_06464</name>
</gene>
<reference evidence="1 2" key="1">
    <citation type="journal article" date="2014" name="Genome Biol. Evol.">
        <title>The genome of the myxosporean Thelohanellus kitauei shows adaptations to nutrient acquisition within its fish host.</title>
        <authorList>
            <person name="Yang Y."/>
            <person name="Xiong J."/>
            <person name="Zhou Z."/>
            <person name="Huo F."/>
            <person name="Miao W."/>
            <person name="Ran C."/>
            <person name="Liu Y."/>
            <person name="Zhang J."/>
            <person name="Feng J."/>
            <person name="Wang M."/>
            <person name="Wang M."/>
            <person name="Wang L."/>
            <person name="Yao B."/>
        </authorList>
    </citation>
    <scope>NUCLEOTIDE SEQUENCE [LARGE SCALE GENOMIC DNA]</scope>
    <source>
        <strain evidence="1">Wuqing</strain>
    </source>
</reference>